<dbReference type="EMBL" id="RZNB01000002">
    <property type="protein sequence ID" value="RWZ51965.1"/>
    <property type="molecule type" value="Genomic_DNA"/>
</dbReference>
<feature type="transmembrane region" description="Helical" evidence="1">
    <location>
        <begin position="96"/>
        <end position="117"/>
    </location>
</feature>
<dbReference type="Proteomes" id="UP000288547">
    <property type="component" value="Unassembled WGS sequence"/>
</dbReference>
<keyword evidence="3" id="KW-1185">Reference proteome</keyword>
<evidence type="ECO:0000313" key="3">
    <source>
        <dbReference type="Proteomes" id="UP000288547"/>
    </source>
</evidence>
<evidence type="ECO:0000256" key="1">
    <source>
        <dbReference type="SAM" id="Phobius"/>
    </source>
</evidence>
<keyword evidence="1" id="KW-0812">Transmembrane</keyword>
<name>A0A444PVS2_9MICO</name>
<keyword evidence="1" id="KW-1133">Transmembrane helix</keyword>
<keyword evidence="1" id="KW-0472">Membrane</keyword>
<reference evidence="2 3" key="1">
    <citation type="submission" date="2018-12" db="EMBL/GenBank/DDBJ databases">
        <authorList>
            <person name="Li F."/>
        </authorList>
    </citation>
    <scope>NUCLEOTIDE SEQUENCE [LARGE SCALE GENOMIC DNA]</scope>
    <source>
        <strain evidence="2 3">11W25H-1</strain>
    </source>
</reference>
<feature type="transmembrane region" description="Helical" evidence="1">
    <location>
        <begin position="71"/>
        <end position="90"/>
    </location>
</feature>
<proteinExistence type="predicted"/>
<sequence length="163" mass="18233">MLLRRAFYYWQFIAALVLPIWLFVGWSFSSGSGWSFVGLLVLAPVLFVFMLVVSVVVYMRSSVRRNNAISWWDVAFIGAWHATIVAFGFFTEASSAIAVLGVLLALGSFWAAVWQLVTETRAQAKAAFREFEQMAARPDASRRPPVVDGGVYVVTEASDERNR</sequence>
<organism evidence="2 3">
    <name type="scientific">Labedella phragmitis</name>
    <dbReference type="NCBI Taxonomy" id="2498849"/>
    <lineage>
        <taxon>Bacteria</taxon>
        <taxon>Bacillati</taxon>
        <taxon>Actinomycetota</taxon>
        <taxon>Actinomycetes</taxon>
        <taxon>Micrococcales</taxon>
        <taxon>Microbacteriaceae</taxon>
        <taxon>Labedella</taxon>
    </lineage>
</organism>
<evidence type="ECO:0000313" key="2">
    <source>
        <dbReference type="EMBL" id="RWZ51965.1"/>
    </source>
</evidence>
<feature type="transmembrane region" description="Helical" evidence="1">
    <location>
        <begin position="7"/>
        <end position="28"/>
    </location>
</feature>
<protein>
    <submittedName>
        <fullName evidence="2">Uncharacterized protein</fullName>
    </submittedName>
</protein>
<dbReference type="RefSeq" id="WP_128494678.1">
    <property type="nucleotide sequence ID" value="NZ_RZNB01000002.1"/>
</dbReference>
<feature type="transmembrane region" description="Helical" evidence="1">
    <location>
        <begin position="34"/>
        <end position="59"/>
    </location>
</feature>
<gene>
    <name evidence="2" type="ORF">ELQ90_07785</name>
</gene>
<dbReference type="OrthoDB" id="5115907at2"/>
<comment type="caution">
    <text evidence="2">The sequence shown here is derived from an EMBL/GenBank/DDBJ whole genome shotgun (WGS) entry which is preliminary data.</text>
</comment>
<dbReference type="AlphaFoldDB" id="A0A444PVS2"/>
<accession>A0A444PVS2</accession>